<evidence type="ECO:0000259" key="2">
    <source>
        <dbReference type="Pfam" id="PF24778"/>
    </source>
</evidence>
<feature type="compositionally biased region" description="Basic and acidic residues" evidence="1">
    <location>
        <begin position="1130"/>
        <end position="1139"/>
    </location>
</feature>
<dbReference type="Pfam" id="PF24798">
    <property type="entry name" value="Ig-CFAP74_4th"/>
    <property type="match status" value="1"/>
</dbReference>
<feature type="compositionally biased region" description="Basic and acidic residues" evidence="1">
    <location>
        <begin position="265"/>
        <end position="304"/>
    </location>
</feature>
<dbReference type="OrthoDB" id="6612278at2759"/>
<organism evidence="4 5">
    <name type="scientific">Acanthoscelides obtectus</name>
    <name type="common">Bean weevil</name>
    <name type="synonym">Bruchus obtectus</name>
    <dbReference type="NCBI Taxonomy" id="200917"/>
    <lineage>
        <taxon>Eukaryota</taxon>
        <taxon>Metazoa</taxon>
        <taxon>Ecdysozoa</taxon>
        <taxon>Arthropoda</taxon>
        <taxon>Hexapoda</taxon>
        <taxon>Insecta</taxon>
        <taxon>Pterygota</taxon>
        <taxon>Neoptera</taxon>
        <taxon>Endopterygota</taxon>
        <taxon>Coleoptera</taxon>
        <taxon>Polyphaga</taxon>
        <taxon>Cucujiformia</taxon>
        <taxon>Chrysomeloidea</taxon>
        <taxon>Chrysomelidae</taxon>
        <taxon>Bruchinae</taxon>
        <taxon>Bruchini</taxon>
        <taxon>Acanthoscelides</taxon>
    </lineage>
</organism>
<evidence type="ECO:0000259" key="3">
    <source>
        <dbReference type="Pfam" id="PF24798"/>
    </source>
</evidence>
<dbReference type="Proteomes" id="UP001152888">
    <property type="component" value="Unassembled WGS sequence"/>
</dbReference>
<name>A0A9P0NUG2_ACAOB</name>
<sequence>MYESYLEKYYEHPESTGIFQEFAEYHTEEQVRRNEELFRFIDEFVASEEYEVYIRGKRNLRRRQAETQYSEKDIVKTGKQEMMEKYPLTANSKRIMLFEEQFKKFVENQKHQHVLKSQQKGIQMIKDKIREVRQVTVEQKLHKSKKDKEKHYARYIDAFCDKYNVALLSLKNEARKKATDKIICYQKVQHSNYFKRKNNVLNFLRKMVREDDRQKQIDKDLKKTYDYKVKKNDRIIQGMKIAGEKIILKPRYPEPETVEIPEEYIEPKKKDKKEASEKNGKDEPEMPKDEKGKHKSSKNTEKSKSNKSKKRKGPKEIPLILPAFPVGSNREKSTADLTGKMSDLIKEFNLFNEMLENRHIMRDPRNVDSLPDCKNELICIPSVLYFENFKNGCTYSRKLRILNASPQQQKFRMLKLITPNEYDILLFEIKPLLEIKKLASGCSVTLNVIFRPDYDHQPVQARIYFIKYNLQTLSYEKFSVNIHCIPVHALLKISCKDVDFGTIPKWRIRGDNRKVVKFSNDGSRACKIIIKKIATSDTNLDYAEYEDDAEKAAEEIIRTLINNVSSYFRLESIFFTLEPHESVNVNVSLKNVEHAGIYYGKYCTEVYEKNGQEHYVGSQVLSFHAEITEHFIVVAPDVLDFGVCSTESILQLSLDIFNRSPSTHTLSIRFPSSVSSYISANVSSIYINGDSRRTIWVRFFPRKDIFERPPTCFDSENNILEFPIRIYIVSKNHFNAPPVQATVYAALLNEHNLTIEPMSEHLTVYRPNEAVLNLGECSLFETVSTEFMIKNETSLPQVYGFFNVPQCITILPNYGYGELQVGESRVLQLFFHPDENVAVAYQNGKQMIEYQKNIILKLDTINNLKQLKRELNLKRLKESFAMVIREMKKLSNVHLDGDIKKCVSAVRSAWFPKREKIDVLYARGPGEFDETPGKTKAHRHMIAGLSSHSTEPSRKSITGVQLTLQAKIIRPLVELSSQYIIFPNTPCGSFSYVEIEIRAVAEEFLSRKHPSKLPGYEAFFRITGDNNAVKAEPSCGVLKNGERKKIILMAKPTVPEELVVTQAMIIKYNEIYERRKQEFEKSKLKKITKKCKNKDKKVKKSKATSKKEKKSKDDSPKKAKSKNSRSNKIHNSEASKSDPEETEIIVNDDDIVIDYLDFFPAEMIYWRSLEPYEISAKLTCTVNYRSEDMYKTTDTLYVNAQYTVVKPDFTINLKLQRLDFGAVAIGMSIIKYIVIQNIQYNDIDIMYNLLNPVGVFSIPYAKSLRVPPEYFIKLPLKFEPKGEGNVEEYFEITSGRTTIPLIFEGVGIMPNVKITPAFRVYRLEAPSDGVTEVKFSISNATPCKVLLNFQKLVEINGYMQDLSKNEEPVLEKVEKCKAGDKKYKTSQKTDQKTDKDKSSKTGKGKVKVEKMSQNLTKVEECSIPFFGKHKGKGVQYFDVLSTQHNPYTIEGNSSKSITLLFGNPKVIQQKKVELLEKEANKGKGKQKGKNKEAKKRSNRNGEGSSKEKSTEPIKYYVAKYNICLKQEFLRDVILIGSFK</sequence>
<dbReference type="PANTHER" id="PTHR22538:SF0">
    <property type="entry name" value="CILIA- AND FLAGELLA-ASSOCIATED PROTEIN 74"/>
    <property type="match status" value="1"/>
</dbReference>
<accession>A0A9P0NUG2</accession>
<feature type="region of interest" description="Disordered" evidence="1">
    <location>
        <begin position="258"/>
        <end position="335"/>
    </location>
</feature>
<feature type="compositionally biased region" description="Basic residues" evidence="1">
    <location>
        <begin position="1090"/>
        <end position="1109"/>
    </location>
</feature>
<feature type="domain" description="CFAP74 fourth Ig-like" evidence="3">
    <location>
        <begin position="771"/>
        <end position="837"/>
    </location>
</feature>
<feature type="region of interest" description="Disordered" evidence="1">
    <location>
        <begin position="1381"/>
        <end position="1408"/>
    </location>
</feature>
<keyword evidence="5" id="KW-1185">Reference proteome</keyword>
<protein>
    <submittedName>
        <fullName evidence="4">Uncharacterized protein</fullName>
    </submittedName>
</protein>
<evidence type="ECO:0000256" key="1">
    <source>
        <dbReference type="SAM" id="MobiDB-lite"/>
    </source>
</evidence>
<feature type="compositionally biased region" description="Basic residues" evidence="1">
    <location>
        <begin position="1118"/>
        <end position="1128"/>
    </location>
</feature>
<feature type="domain" description="CFAP74 third Ig-like" evidence="2">
    <location>
        <begin position="633"/>
        <end position="733"/>
    </location>
</feature>
<proteinExistence type="predicted"/>
<feature type="compositionally biased region" description="Basic and acidic residues" evidence="1">
    <location>
        <begin position="1381"/>
        <end position="1399"/>
    </location>
</feature>
<feature type="region of interest" description="Disordered" evidence="1">
    <location>
        <begin position="1477"/>
        <end position="1510"/>
    </location>
</feature>
<feature type="region of interest" description="Disordered" evidence="1">
    <location>
        <begin position="1090"/>
        <end position="1141"/>
    </location>
</feature>
<evidence type="ECO:0000313" key="4">
    <source>
        <dbReference type="EMBL" id="CAH1954451.1"/>
    </source>
</evidence>
<dbReference type="InterPro" id="IPR056307">
    <property type="entry name" value="Ig-CFAP74_3rd"/>
</dbReference>
<dbReference type="PANTHER" id="PTHR22538">
    <property type="entry name" value="CILIA- AND FLAGELLA-ASSOCIATED PROTEIN 74"/>
    <property type="match status" value="1"/>
</dbReference>
<evidence type="ECO:0000313" key="5">
    <source>
        <dbReference type="Proteomes" id="UP001152888"/>
    </source>
</evidence>
<dbReference type="EMBL" id="CAKOFQ010006653">
    <property type="protein sequence ID" value="CAH1954451.1"/>
    <property type="molecule type" value="Genomic_DNA"/>
</dbReference>
<gene>
    <name evidence="4" type="ORF">ACAOBT_LOCUS561</name>
</gene>
<feature type="compositionally biased region" description="Basic residues" evidence="1">
    <location>
        <begin position="1482"/>
        <end position="1498"/>
    </location>
</feature>
<dbReference type="Pfam" id="PF24778">
    <property type="entry name" value="Ig-CFAP74_3rd"/>
    <property type="match status" value="1"/>
</dbReference>
<dbReference type="InterPro" id="IPR056310">
    <property type="entry name" value="Ig-CFAP74_4th"/>
</dbReference>
<comment type="caution">
    <text evidence="4">The sequence shown here is derived from an EMBL/GenBank/DDBJ whole genome shotgun (WGS) entry which is preliminary data.</text>
</comment>
<reference evidence="4" key="1">
    <citation type="submission" date="2022-03" db="EMBL/GenBank/DDBJ databases">
        <authorList>
            <person name="Sayadi A."/>
        </authorList>
    </citation>
    <scope>NUCLEOTIDE SEQUENCE</scope>
</reference>